<dbReference type="HAMAP" id="MF_00017">
    <property type="entry name" value="RecR"/>
    <property type="match status" value="1"/>
</dbReference>
<dbReference type="SMART" id="SM00278">
    <property type="entry name" value="HhH1"/>
    <property type="match status" value="1"/>
</dbReference>
<dbReference type="InterPro" id="IPR003583">
    <property type="entry name" value="Hlx-hairpin-Hlx_DNA-bd_motif"/>
</dbReference>
<keyword evidence="2 7" id="KW-0227">DNA damage</keyword>
<evidence type="ECO:0000256" key="5">
    <source>
        <dbReference type="ARBA" id="ARBA00023172"/>
    </source>
</evidence>
<dbReference type="InterPro" id="IPR000093">
    <property type="entry name" value="DNA_Rcmb_RecR"/>
</dbReference>
<dbReference type="InterPro" id="IPR023627">
    <property type="entry name" value="Rcmb_RecR"/>
</dbReference>
<reference evidence="9" key="2">
    <citation type="journal article" date="2023" name="Biology">
        <title>Prokaryotic Life Associated with Coal-Fire Gas Vents Revealed by Metagenomics.</title>
        <authorList>
            <person name="Kadnikov V.V."/>
            <person name="Mardanov A.V."/>
            <person name="Beletsky A.V."/>
            <person name="Karnachuk O.V."/>
            <person name="Ravin N.V."/>
        </authorList>
    </citation>
    <scope>NUCLEOTIDE SEQUENCE</scope>
    <source>
        <strain evidence="9">Bu02</strain>
    </source>
</reference>
<dbReference type="PANTHER" id="PTHR30446">
    <property type="entry name" value="RECOMBINATION PROTEIN RECR"/>
    <property type="match status" value="1"/>
</dbReference>
<dbReference type="GO" id="GO:0003677">
    <property type="term" value="F:DNA binding"/>
    <property type="evidence" value="ECO:0007669"/>
    <property type="project" value="UniProtKB-UniRule"/>
</dbReference>
<protein>
    <recommendedName>
        <fullName evidence="7">Recombination protein RecR</fullName>
    </recommendedName>
</protein>
<dbReference type="InterPro" id="IPR034137">
    <property type="entry name" value="TOPRIM_RecR"/>
</dbReference>
<dbReference type="Gene3D" id="3.40.1360.10">
    <property type="match status" value="1"/>
</dbReference>
<dbReference type="Pfam" id="PF21175">
    <property type="entry name" value="RecR_C"/>
    <property type="match status" value="1"/>
</dbReference>
<dbReference type="GO" id="GO:0006310">
    <property type="term" value="P:DNA recombination"/>
    <property type="evidence" value="ECO:0007669"/>
    <property type="project" value="UniProtKB-UniRule"/>
</dbReference>
<dbReference type="Gene3D" id="3.30.60.80">
    <property type="match status" value="1"/>
</dbReference>
<sequence>MPSYPKALSALIEEFRKLPGVGPKTAQRLALHLVVSGKSSINRLISSLEEARDQIGYCSICGNLTDTDPCIICADSKRDKSVICVVGYPKDVLAIERAGGYQGVYHVLHGYIEPLKGVGPDDIRVKELLGRVKEGKGEIKEVILATNPDIDGETTALYLARALKPLGVRVTRLARGLPFGADLDYADEVTLAKSLEGRREM</sequence>
<keyword evidence="4 7" id="KW-0862">Zinc</keyword>
<dbReference type="EMBL" id="CP062796">
    <property type="protein sequence ID" value="QUL97873.1"/>
    <property type="molecule type" value="Genomic_DNA"/>
</dbReference>
<dbReference type="GO" id="GO:0006281">
    <property type="term" value="P:DNA repair"/>
    <property type="evidence" value="ECO:0007669"/>
    <property type="project" value="UniProtKB-UniRule"/>
</dbReference>
<proteinExistence type="inferred from homology"/>
<dbReference type="Pfam" id="PF21176">
    <property type="entry name" value="RecR_HhH"/>
    <property type="match status" value="1"/>
</dbReference>
<evidence type="ECO:0000259" key="8">
    <source>
        <dbReference type="PROSITE" id="PS50880"/>
    </source>
</evidence>
<dbReference type="AlphaFoldDB" id="A0AAT9LBF5"/>
<organism evidence="9">
    <name type="scientific">Candidatus Fermentithermobacillus carboniphilus</name>
    <dbReference type="NCBI Taxonomy" id="3085328"/>
    <lineage>
        <taxon>Bacteria</taxon>
        <taxon>Bacillati</taxon>
        <taxon>Bacillota</taxon>
        <taxon>Candidatus Fermentithermobacillia</taxon>
        <taxon>Candidatus Fermentithermobacillales</taxon>
        <taxon>Candidatus Fermentithermobacillaceae</taxon>
        <taxon>Candidatus Fermentithermobacillus</taxon>
    </lineage>
</organism>
<feature type="zinc finger region" description="C4-type" evidence="7">
    <location>
        <begin position="58"/>
        <end position="73"/>
    </location>
</feature>
<dbReference type="Pfam" id="PF02132">
    <property type="entry name" value="RecR_ZnF"/>
    <property type="match status" value="1"/>
</dbReference>
<dbReference type="SMART" id="SM00493">
    <property type="entry name" value="TOPRIM"/>
    <property type="match status" value="1"/>
</dbReference>
<dbReference type="GO" id="GO:0008270">
    <property type="term" value="F:zinc ion binding"/>
    <property type="evidence" value="ECO:0007669"/>
    <property type="project" value="UniProtKB-KW"/>
</dbReference>
<dbReference type="InterPro" id="IPR006171">
    <property type="entry name" value="TOPRIM_dom"/>
</dbReference>
<keyword evidence="5 7" id="KW-0233">DNA recombination</keyword>
<dbReference type="CDD" id="cd01025">
    <property type="entry name" value="TOPRIM_recR"/>
    <property type="match status" value="1"/>
</dbReference>
<comment type="similarity">
    <text evidence="7">Belongs to the RecR family.</text>
</comment>
<gene>
    <name evidence="7 9" type="primary">recR</name>
    <name evidence="9" type="ORF">IMF26_07235</name>
</gene>
<dbReference type="Pfam" id="PF13662">
    <property type="entry name" value="Toprim_4"/>
    <property type="match status" value="1"/>
</dbReference>
<feature type="domain" description="Toprim" evidence="8">
    <location>
        <begin position="81"/>
        <end position="178"/>
    </location>
</feature>
<evidence type="ECO:0000256" key="6">
    <source>
        <dbReference type="ARBA" id="ARBA00023204"/>
    </source>
</evidence>
<name>A0AAT9LBF5_9FIRM</name>
<evidence type="ECO:0000256" key="7">
    <source>
        <dbReference type="HAMAP-Rule" id="MF_00017"/>
    </source>
</evidence>
<dbReference type="Gene3D" id="6.10.250.240">
    <property type="match status" value="1"/>
</dbReference>
<dbReference type="KEGG" id="fcz:IMF26_07235"/>
<evidence type="ECO:0000256" key="4">
    <source>
        <dbReference type="ARBA" id="ARBA00022833"/>
    </source>
</evidence>
<dbReference type="NCBIfam" id="TIGR00615">
    <property type="entry name" value="recR"/>
    <property type="match status" value="1"/>
</dbReference>
<dbReference type="PROSITE" id="PS01300">
    <property type="entry name" value="RECR"/>
    <property type="match status" value="1"/>
</dbReference>
<reference evidence="9" key="1">
    <citation type="submission" date="2020-10" db="EMBL/GenBank/DDBJ databases">
        <authorList>
            <person name="Kadnikov V."/>
            <person name="Beletsky A.V."/>
            <person name="Mardanov A.V."/>
            <person name="Karnachuk O.V."/>
            <person name="Ravin N.V."/>
        </authorList>
    </citation>
    <scope>NUCLEOTIDE SEQUENCE</scope>
    <source>
        <strain evidence="9">Bu02</strain>
    </source>
</reference>
<dbReference type="Gene3D" id="1.10.8.420">
    <property type="entry name" value="RecR Domain 1"/>
    <property type="match status" value="1"/>
</dbReference>
<evidence type="ECO:0000256" key="1">
    <source>
        <dbReference type="ARBA" id="ARBA00022723"/>
    </source>
</evidence>
<evidence type="ECO:0000256" key="2">
    <source>
        <dbReference type="ARBA" id="ARBA00022763"/>
    </source>
</evidence>
<comment type="function">
    <text evidence="7">May play a role in DNA repair. It seems to be involved in an RecBC-independent recombinational process of DNA repair. It may act with RecF and RecO.</text>
</comment>
<dbReference type="PANTHER" id="PTHR30446:SF0">
    <property type="entry name" value="RECOMBINATION PROTEIN RECR"/>
    <property type="match status" value="1"/>
</dbReference>
<keyword evidence="3 7" id="KW-0863">Zinc-finger</keyword>
<evidence type="ECO:0000313" key="9">
    <source>
        <dbReference type="EMBL" id="QUL97873.1"/>
    </source>
</evidence>
<dbReference type="InterPro" id="IPR015967">
    <property type="entry name" value="Rcmb_RecR_Znf"/>
</dbReference>
<keyword evidence="6 7" id="KW-0234">DNA repair</keyword>
<dbReference type="PROSITE" id="PS50880">
    <property type="entry name" value="TOPRIM"/>
    <property type="match status" value="1"/>
</dbReference>
<keyword evidence="1 7" id="KW-0479">Metal-binding</keyword>
<evidence type="ECO:0000256" key="3">
    <source>
        <dbReference type="ARBA" id="ARBA00022771"/>
    </source>
</evidence>
<dbReference type="SUPFAM" id="SSF111304">
    <property type="entry name" value="Recombination protein RecR"/>
    <property type="match status" value="1"/>
</dbReference>
<accession>A0AAT9LBF5</accession>